<evidence type="ECO:0000256" key="11">
    <source>
        <dbReference type="ARBA" id="ARBA00058004"/>
    </source>
</evidence>
<dbReference type="SUPFAM" id="SSF47384">
    <property type="entry name" value="Homodimeric domain of signal transducing histidine kinase"/>
    <property type="match status" value="1"/>
</dbReference>
<feature type="non-terminal residue" evidence="18">
    <location>
        <position position="1"/>
    </location>
</feature>
<dbReference type="InterPro" id="IPR004358">
    <property type="entry name" value="Sig_transdc_His_kin-like_C"/>
</dbReference>
<evidence type="ECO:0000313" key="18">
    <source>
        <dbReference type="EMBL" id="MTW14568.1"/>
    </source>
</evidence>
<dbReference type="AlphaFoldDB" id="A0A6L6QQ51"/>
<evidence type="ECO:0000256" key="12">
    <source>
        <dbReference type="ARBA" id="ARBA00064003"/>
    </source>
</evidence>
<feature type="domain" description="PAC" evidence="17">
    <location>
        <begin position="139"/>
        <end position="192"/>
    </location>
</feature>
<dbReference type="SUPFAM" id="SSF55874">
    <property type="entry name" value="ATPase domain of HSP90 chaperone/DNA topoisomerase II/histidine kinase"/>
    <property type="match status" value="1"/>
</dbReference>
<dbReference type="NCBIfam" id="TIGR00229">
    <property type="entry name" value="sensory_box"/>
    <property type="match status" value="1"/>
</dbReference>
<evidence type="ECO:0000256" key="7">
    <source>
        <dbReference type="ARBA" id="ARBA00022777"/>
    </source>
</evidence>
<keyword evidence="4" id="KW-0808">Transferase</keyword>
<dbReference type="InterPro" id="IPR036890">
    <property type="entry name" value="HATPase_C_sf"/>
</dbReference>
<evidence type="ECO:0000256" key="8">
    <source>
        <dbReference type="ARBA" id="ARBA00022840"/>
    </source>
</evidence>
<dbReference type="PROSITE" id="PS50112">
    <property type="entry name" value="PAS"/>
    <property type="match status" value="1"/>
</dbReference>
<dbReference type="Pfam" id="PF08448">
    <property type="entry name" value="PAS_4"/>
    <property type="match status" value="1"/>
</dbReference>
<dbReference type="PROSITE" id="PS50113">
    <property type="entry name" value="PAC"/>
    <property type="match status" value="1"/>
</dbReference>
<dbReference type="Gene3D" id="3.30.565.10">
    <property type="entry name" value="Histidine kinase-like ATPase, C-terminal domain"/>
    <property type="match status" value="1"/>
</dbReference>
<evidence type="ECO:0000259" key="15">
    <source>
        <dbReference type="PROSITE" id="PS50109"/>
    </source>
</evidence>
<proteinExistence type="predicted"/>
<dbReference type="CDD" id="cd16922">
    <property type="entry name" value="HATPase_EvgS-ArcB-TorS-like"/>
    <property type="match status" value="1"/>
</dbReference>
<evidence type="ECO:0000256" key="1">
    <source>
        <dbReference type="ARBA" id="ARBA00000085"/>
    </source>
</evidence>
<dbReference type="Gene3D" id="3.30.450.20">
    <property type="entry name" value="PAS domain"/>
    <property type="match status" value="1"/>
</dbReference>
<dbReference type="Proteomes" id="UP000472320">
    <property type="component" value="Unassembled WGS sequence"/>
</dbReference>
<evidence type="ECO:0000256" key="14">
    <source>
        <dbReference type="ARBA" id="ARBA00070152"/>
    </source>
</evidence>
<dbReference type="SUPFAM" id="SSF55785">
    <property type="entry name" value="PYP-like sensor domain (PAS domain)"/>
    <property type="match status" value="1"/>
</dbReference>
<comment type="caution">
    <text evidence="18">The sequence shown here is derived from an EMBL/GenBank/DDBJ whole genome shotgun (WGS) entry which is preliminary data.</text>
</comment>
<dbReference type="InterPro" id="IPR005467">
    <property type="entry name" value="His_kinase_dom"/>
</dbReference>
<dbReference type="EMBL" id="WNKX01000058">
    <property type="protein sequence ID" value="MTW14568.1"/>
    <property type="molecule type" value="Genomic_DNA"/>
</dbReference>
<evidence type="ECO:0000256" key="2">
    <source>
        <dbReference type="ARBA" id="ARBA00012438"/>
    </source>
</evidence>
<keyword evidence="7" id="KW-0418">Kinase</keyword>
<feature type="non-terminal residue" evidence="18">
    <location>
        <position position="551"/>
    </location>
</feature>
<dbReference type="SMART" id="SM00387">
    <property type="entry name" value="HATPase_c"/>
    <property type="match status" value="1"/>
</dbReference>
<dbReference type="InterPro" id="IPR036097">
    <property type="entry name" value="HisK_dim/P_sf"/>
</dbReference>
<dbReference type="FunFam" id="1.10.287.130:FF:000002">
    <property type="entry name" value="Two-component osmosensing histidine kinase"/>
    <property type="match status" value="1"/>
</dbReference>
<evidence type="ECO:0000256" key="13">
    <source>
        <dbReference type="ARBA" id="ARBA00068150"/>
    </source>
</evidence>
<dbReference type="GO" id="GO:0009927">
    <property type="term" value="F:histidine phosphotransfer kinase activity"/>
    <property type="evidence" value="ECO:0007669"/>
    <property type="project" value="TreeGrafter"/>
</dbReference>
<accession>A0A6L6QQ51</accession>
<protein>
    <recommendedName>
        <fullName evidence="13">Sensory/regulatory protein RpfC</fullName>
        <ecNumber evidence="2">2.7.13.3</ecNumber>
    </recommendedName>
    <alternativeName>
        <fullName evidence="14">Virulence sensor protein BvgS</fullName>
    </alternativeName>
</protein>
<gene>
    <name evidence="18" type="ORF">GM658_28535</name>
</gene>
<sequence length="551" mass="58601">SVGQPLVLAGWRRDGSRFDAELTLAGHAADGVPGYAAFVTDVSGSRRSEEAAAEQLSALASAQLELADKERFLRTVADHNPAAIGYVDRGEIYRFANRSYQTLLGIDPAGMIGRSVEEVLGSVLYAQIATHVQAALRGERVHFETDTERAGWPRHFMTDYIPDTDAQGEVCGFHVVALDITARKRAELQQQETSRAKSAFLANMSHEIRTPMNAVLGIGQLLERTALSPEQQEYVRLIRASGGALLALVNDILDLSKIEAGKLAVVAAPFQLEELAEAIAAAMQAASVGKRLDLLLTLEPDMPQGLVGDLQRLRQVALNLVGNAIKFTAEGEVRVHLGVSAPGSTMEILQLTVSDSGIGMSGEQLGRLFNPFEQAESSTSRRYGGTGLGLSISQQLVQLMGGTISVSSEAGRGSEFVVSVPLQLARRQRSEDSTAGVLAGMRVLLVDDHVPTLHYLETQLRHWGCVVEAYDAPPAFAASAGPGSARDVALVDSALLDAEGAGRYDGLCLVALNRSLDRQPGPGEAAALAKPLLPAALRLLLHGLRGRGATA</sequence>
<dbReference type="Pfam" id="PF02518">
    <property type="entry name" value="HATPase_c"/>
    <property type="match status" value="1"/>
</dbReference>
<keyword evidence="19" id="KW-1185">Reference proteome</keyword>
<evidence type="ECO:0000256" key="10">
    <source>
        <dbReference type="ARBA" id="ARBA00023026"/>
    </source>
</evidence>
<evidence type="ECO:0000259" key="16">
    <source>
        <dbReference type="PROSITE" id="PS50112"/>
    </source>
</evidence>
<evidence type="ECO:0000256" key="5">
    <source>
        <dbReference type="ARBA" id="ARBA00022729"/>
    </source>
</evidence>
<dbReference type="PRINTS" id="PR00344">
    <property type="entry name" value="BCTRLSENSOR"/>
</dbReference>
<dbReference type="InterPro" id="IPR000700">
    <property type="entry name" value="PAS-assoc_C"/>
</dbReference>
<dbReference type="SUPFAM" id="SSF52172">
    <property type="entry name" value="CheY-like"/>
    <property type="match status" value="1"/>
</dbReference>
<dbReference type="EC" id="2.7.13.3" evidence="2"/>
<dbReference type="InterPro" id="IPR000014">
    <property type="entry name" value="PAS"/>
</dbReference>
<organism evidence="18 19">
    <name type="scientific">Massilia eburnea</name>
    <dbReference type="NCBI Taxonomy" id="1776165"/>
    <lineage>
        <taxon>Bacteria</taxon>
        <taxon>Pseudomonadati</taxon>
        <taxon>Pseudomonadota</taxon>
        <taxon>Betaproteobacteria</taxon>
        <taxon>Burkholderiales</taxon>
        <taxon>Oxalobacteraceae</taxon>
        <taxon>Telluria group</taxon>
        <taxon>Massilia</taxon>
    </lineage>
</organism>
<dbReference type="Gene3D" id="1.10.287.130">
    <property type="match status" value="1"/>
</dbReference>
<dbReference type="PANTHER" id="PTHR43047">
    <property type="entry name" value="TWO-COMPONENT HISTIDINE PROTEIN KINASE"/>
    <property type="match status" value="1"/>
</dbReference>
<keyword evidence="9" id="KW-0902">Two-component regulatory system</keyword>
<evidence type="ECO:0000313" key="19">
    <source>
        <dbReference type="Proteomes" id="UP000472320"/>
    </source>
</evidence>
<dbReference type="GO" id="GO:0000155">
    <property type="term" value="F:phosphorelay sensor kinase activity"/>
    <property type="evidence" value="ECO:0007669"/>
    <property type="project" value="InterPro"/>
</dbReference>
<comment type="function">
    <text evidence="11">Member of the two-component regulatory system BvgS/BvgA. Phosphorylates BvgA via a four-step phosphorelay in response to environmental signals.</text>
</comment>
<dbReference type="InterPro" id="IPR011006">
    <property type="entry name" value="CheY-like_superfamily"/>
</dbReference>
<dbReference type="PANTHER" id="PTHR43047:SF72">
    <property type="entry name" value="OSMOSENSING HISTIDINE PROTEIN KINASE SLN1"/>
    <property type="match status" value="1"/>
</dbReference>
<evidence type="ECO:0000256" key="4">
    <source>
        <dbReference type="ARBA" id="ARBA00022679"/>
    </source>
</evidence>
<dbReference type="InterPro" id="IPR013656">
    <property type="entry name" value="PAS_4"/>
</dbReference>
<evidence type="ECO:0000259" key="17">
    <source>
        <dbReference type="PROSITE" id="PS50113"/>
    </source>
</evidence>
<feature type="domain" description="PAS" evidence="16">
    <location>
        <begin position="69"/>
        <end position="139"/>
    </location>
</feature>
<keyword evidence="8" id="KW-0067">ATP-binding</keyword>
<dbReference type="InterPro" id="IPR003594">
    <property type="entry name" value="HATPase_dom"/>
</dbReference>
<keyword evidence="6" id="KW-0547">Nucleotide-binding</keyword>
<dbReference type="GO" id="GO:0005886">
    <property type="term" value="C:plasma membrane"/>
    <property type="evidence" value="ECO:0007669"/>
    <property type="project" value="TreeGrafter"/>
</dbReference>
<keyword evidence="3" id="KW-0597">Phosphoprotein</keyword>
<comment type="catalytic activity">
    <reaction evidence="1">
        <text>ATP + protein L-histidine = ADP + protein N-phospho-L-histidine.</text>
        <dbReference type="EC" id="2.7.13.3"/>
    </reaction>
</comment>
<name>A0A6L6QQ51_9BURK</name>
<comment type="subunit">
    <text evidence="12">At low DSF concentrations, interacts with RpfF.</text>
</comment>
<dbReference type="InterPro" id="IPR003661">
    <property type="entry name" value="HisK_dim/P_dom"/>
</dbReference>
<dbReference type="FunFam" id="3.30.565.10:FF:000010">
    <property type="entry name" value="Sensor histidine kinase RcsC"/>
    <property type="match status" value="1"/>
</dbReference>
<dbReference type="InterPro" id="IPR035965">
    <property type="entry name" value="PAS-like_dom_sf"/>
</dbReference>
<reference evidence="18 19" key="1">
    <citation type="submission" date="2019-11" db="EMBL/GenBank/DDBJ databases">
        <title>Type strains purchased from KCTC, JCM and DSMZ.</title>
        <authorList>
            <person name="Lu H."/>
        </authorList>
    </citation>
    <scope>NUCLEOTIDE SEQUENCE [LARGE SCALE GENOMIC DNA]</scope>
    <source>
        <strain evidence="18 19">JCM 31587</strain>
    </source>
</reference>
<keyword evidence="5" id="KW-0732">Signal</keyword>
<evidence type="ECO:0000256" key="3">
    <source>
        <dbReference type="ARBA" id="ARBA00022553"/>
    </source>
</evidence>
<dbReference type="SMART" id="SM00388">
    <property type="entry name" value="HisKA"/>
    <property type="match status" value="1"/>
</dbReference>
<keyword evidence="10" id="KW-0843">Virulence</keyword>
<dbReference type="OrthoDB" id="9814866at2"/>
<evidence type="ECO:0000256" key="6">
    <source>
        <dbReference type="ARBA" id="ARBA00022741"/>
    </source>
</evidence>
<feature type="domain" description="Histidine kinase" evidence="15">
    <location>
        <begin position="203"/>
        <end position="424"/>
    </location>
</feature>
<dbReference type="GO" id="GO:0005524">
    <property type="term" value="F:ATP binding"/>
    <property type="evidence" value="ECO:0007669"/>
    <property type="project" value="UniProtKB-KW"/>
</dbReference>
<evidence type="ECO:0000256" key="9">
    <source>
        <dbReference type="ARBA" id="ARBA00023012"/>
    </source>
</evidence>
<dbReference type="RefSeq" id="WP_155457499.1">
    <property type="nucleotide sequence ID" value="NZ_WNKX01000058.1"/>
</dbReference>
<dbReference type="Pfam" id="PF00512">
    <property type="entry name" value="HisKA"/>
    <property type="match status" value="1"/>
</dbReference>
<dbReference type="CDD" id="cd00130">
    <property type="entry name" value="PAS"/>
    <property type="match status" value="1"/>
</dbReference>
<dbReference type="PROSITE" id="PS50109">
    <property type="entry name" value="HIS_KIN"/>
    <property type="match status" value="1"/>
</dbReference>
<dbReference type="CDD" id="cd00082">
    <property type="entry name" value="HisKA"/>
    <property type="match status" value="1"/>
</dbReference>